<dbReference type="SUPFAM" id="SSF49899">
    <property type="entry name" value="Concanavalin A-like lectins/glucanases"/>
    <property type="match status" value="2"/>
</dbReference>
<dbReference type="InterPro" id="IPR013320">
    <property type="entry name" value="ConA-like_dom_sf"/>
</dbReference>
<dbReference type="GO" id="GO:0016020">
    <property type="term" value="C:membrane"/>
    <property type="evidence" value="ECO:0007669"/>
    <property type="project" value="InterPro"/>
</dbReference>
<dbReference type="WBParaSite" id="L893_g17696.t2">
    <property type="protein sequence ID" value="L893_g17696.t2"/>
    <property type="gene ID" value="L893_g17696"/>
</dbReference>
<dbReference type="Proteomes" id="UP000095287">
    <property type="component" value="Unplaced"/>
</dbReference>
<dbReference type="SMART" id="SM00137">
    <property type="entry name" value="MAM"/>
    <property type="match status" value="1"/>
</dbReference>
<dbReference type="Pfam" id="PF00629">
    <property type="entry name" value="MAM"/>
    <property type="match status" value="1"/>
</dbReference>
<dbReference type="InterPro" id="IPR000998">
    <property type="entry name" value="MAM_dom"/>
</dbReference>
<dbReference type="AlphaFoldDB" id="A0A1I7YLZ4"/>
<evidence type="ECO:0000259" key="1">
    <source>
        <dbReference type="PROSITE" id="PS50060"/>
    </source>
</evidence>
<evidence type="ECO:0000313" key="2">
    <source>
        <dbReference type="Proteomes" id="UP000095287"/>
    </source>
</evidence>
<dbReference type="PROSITE" id="PS50060">
    <property type="entry name" value="MAM_2"/>
    <property type="match status" value="1"/>
</dbReference>
<reference evidence="3" key="1">
    <citation type="submission" date="2016-11" db="UniProtKB">
        <authorList>
            <consortium name="WormBaseParasite"/>
        </authorList>
    </citation>
    <scope>IDENTIFICATION</scope>
</reference>
<keyword evidence="2" id="KW-1185">Reference proteome</keyword>
<organism evidence="2 3">
    <name type="scientific">Steinernema glaseri</name>
    <dbReference type="NCBI Taxonomy" id="37863"/>
    <lineage>
        <taxon>Eukaryota</taxon>
        <taxon>Metazoa</taxon>
        <taxon>Ecdysozoa</taxon>
        <taxon>Nematoda</taxon>
        <taxon>Chromadorea</taxon>
        <taxon>Rhabditida</taxon>
        <taxon>Tylenchina</taxon>
        <taxon>Panagrolaimomorpha</taxon>
        <taxon>Strongyloidoidea</taxon>
        <taxon>Steinernematidae</taxon>
        <taxon>Steinernema</taxon>
    </lineage>
</organism>
<evidence type="ECO:0000313" key="3">
    <source>
        <dbReference type="WBParaSite" id="L893_g17696.t2"/>
    </source>
</evidence>
<feature type="domain" description="MAM" evidence="1">
    <location>
        <begin position="483"/>
        <end position="639"/>
    </location>
</feature>
<protein>
    <submittedName>
        <fullName evidence="3">MAM domain-containing protein</fullName>
    </submittedName>
</protein>
<accession>A0A1I7YLZ4</accession>
<dbReference type="Gene3D" id="2.60.120.200">
    <property type="match status" value="2"/>
</dbReference>
<proteinExistence type="predicted"/>
<name>A0A1I7YLZ4_9BILA</name>
<sequence>MLKVKVVSVNWQCARTFSSARPSLPIFPSLKGHFNPMTSALLNLFFLLVLLSGFAEACMPGYEAERDKLHEYLGIEWVPKGLQESAESVKPIRHASDLNCNFDNPAECRWRNAHGDVDSLDFHLFKKTERTEFPILQVRPGPSKVPEGEQLIFVGDRKRAEKSAIYYSSPIPCQNTTGVLTFTFWVYNEARVEVLIVELDEAGNVVVLPEKPYVDCGTVHLNTECSVNIPPKETPFRLGIRAYDIKNPEGSFVMIDNILYDASLCKVNIDLGPDFKTSPLITSSQGEPIKASSELNCDTFAMECRWRDGGNGSTIWKRADNAPSPDLFFNATGTYVTPKDSFAFLYIEQNAKAQFHHLKSDPVQCQSNQEAVLSMRFWATKDVTMSVCAVDMHMVDLECQKVPMSQSPSPVEFKFQQTSAFFFVVRVDYANPDFDSMVAVDDINYRAVLCSEALSVHDFGSSYYTTPLLSLILNKPIYTANDLRCSFERRGIDCNWANLNDDEGAHWEVGSGPINMHKFLSLTHSSSLPDDEFGVVNFTRGGQSASLVSETIKCNPDQSTLSFRYWTTGETSLSICLLDGRSPEVIDCQTVSVTQQGGPVLTDIPTLSQPFRISFRAEANGAGMVVVDDIALNGAVCPSVRQHGARTKALSSLSTAPDSNVCRLLTCDFSGNAPCLYKSERIPKSLSMFRVNNNRMETTLFEKGPVSILESPIFHLNAPARLHFDYIKQYGNVTLFVCQDSSERELDKCFPIDSEENQTEWKHDFMAVLPSDTKLYWIAKLGQNAKKARVAIDNIVMTDEDDNKVC</sequence>